<dbReference type="SUPFAM" id="SSF109854">
    <property type="entry name" value="DinB/YfiT-like putative metalloenzymes"/>
    <property type="match status" value="1"/>
</dbReference>
<feature type="binding site" evidence="3">
    <location>
        <position position="143"/>
    </location>
    <ligand>
        <name>a divalent metal cation</name>
        <dbReference type="ChEBI" id="CHEBI:60240"/>
    </ligand>
</feature>
<dbReference type="Gene3D" id="1.20.120.450">
    <property type="entry name" value="dinb family like domain"/>
    <property type="match status" value="1"/>
</dbReference>
<comment type="caution">
    <text evidence="4">The sequence shown here is derived from an EMBL/GenBank/DDBJ whole genome shotgun (WGS) entry which is preliminary data.</text>
</comment>
<reference evidence="5" key="1">
    <citation type="submission" date="2018-12" db="EMBL/GenBank/DDBJ databases">
        <title>Tengunoibacter tsumagoiensis gen. nov., sp. nov., Dictyobacter kobayashii sp. nov., D. alpinus sp. nov., and D. joshuensis sp. nov. and description of Dictyobacteraceae fam. nov. within the order Ktedonobacterales isolated from Tengu-no-mugimeshi.</title>
        <authorList>
            <person name="Wang C.M."/>
            <person name="Zheng Y."/>
            <person name="Sakai Y."/>
            <person name="Toyoda A."/>
            <person name="Minakuchi Y."/>
            <person name="Abe K."/>
            <person name="Yokota A."/>
            <person name="Yabe S."/>
        </authorList>
    </citation>
    <scope>NUCLEOTIDE SEQUENCE [LARGE SCALE GENOMIC DNA]</scope>
    <source>
        <strain evidence="5">Uno3</strain>
    </source>
</reference>
<dbReference type="Pfam" id="PF05163">
    <property type="entry name" value="DinB"/>
    <property type="match status" value="1"/>
</dbReference>
<evidence type="ECO:0008006" key="6">
    <source>
        <dbReference type="Google" id="ProtNLM"/>
    </source>
</evidence>
<proteinExistence type="inferred from homology"/>
<dbReference type="InterPro" id="IPR034660">
    <property type="entry name" value="DinB/YfiT-like"/>
</dbReference>
<feature type="binding site" evidence="3">
    <location>
        <position position="54"/>
    </location>
    <ligand>
        <name>a divalent metal cation</name>
        <dbReference type="ChEBI" id="CHEBI:60240"/>
    </ligand>
</feature>
<dbReference type="AlphaFoldDB" id="A0A402A6X5"/>
<evidence type="ECO:0000313" key="5">
    <source>
        <dbReference type="Proteomes" id="UP000287352"/>
    </source>
</evidence>
<evidence type="ECO:0000256" key="1">
    <source>
        <dbReference type="ARBA" id="ARBA00008635"/>
    </source>
</evidence>
<keyword evidence="5" id="KW-1185">Reference proteome</keyword>
<gene>
    <name evidence="4" type="ORF">KTT_47560</name>
</gene>
<sequence>MDTMTEDPSTLAVFYKGWSDYQTLLTKAIAPLTTEQLTLSVAPGLRSISTIVRHMIGGRARWFHDMIGVGDEEFASLGRWDSKGAPERDAAELVFGLETSWRVMQEALASWTPEEMLQSYENDPGDEPALFTRQWIIWHLIEHDLHHGGEVSLTLGLHGLQALDL</sequence>
<protein>
    <recommendedName>
        <fullName evidence="6">Damage-inducible protein DinB</fullName>
    </recommendedName>
</protein>
<organism evidence="4 5">
    <name type="scientific">Tengunoibacter tsumagoiensis</name>
    <dbReference type="NCBI Taxonomy" id="2014871"/>
    <lineage>
        <taxon>Bacteria</taxon>
        <taxon>Bacillati</taxon>
        <taxon>Chloroflexota</taxon>
        <taxon>Ktedonobacteria</taxon>
        <taxon>Ktedonobacterales</taxon>
        <taxon>Dictyobacteraceae</taxon>
        <taxon>Tengunoibacter</taxon>
    </lineage>
</organism>
<dbReference type="EMBL" id="BIFR01000002">
    <property type="protein sequence ID" value="GCE14897.1"/>
    <property type="molecule type" value="Genomic_DNA"/>
</dbReference>
<accession>A0A402A6X5</accession>
<keyword evidence="2 3" id="KW-0479">Metal-binding</keyword>
<evidence type="ECO:0000256" key="3">
    <source>
        <dbReference type="PIRSR" id="PIRSR607837-1"/>
    </source>
</evidence>
<evidence type="ECO:0000313" key="4">
    <source>
        <dbReference type="EMBL" id="GCE14897.1"/>
    </source>
</evidence>
<evidence type="ECO:0000256" key="2">
    <source>
        <dbReference type="ARBA" id="ARBA00022723"/>
    </source>
</evidence>
<dbReference type="GO" id="GO:0046872">
    <property type="term" value="F:metal ion binding"/>
    <property type="evidence" value="ECO:0007669"/>
    <property type="project" value="UniProtKB-KW"/>
</dbReference>
<comment type="similarity">
    <text evidence="1">Belongs to the DinB family.</text>
</comment>
<dbReference type="Proteomes" id="UP000287352">
    <property type="component" value="Unassembled WGS sequence"/>
</dbReference>
<feature type="binding site" evidence="3">
    <location>
        <position position="147"/>
    </location>
    <ligand>
        <name>a divalent metal cation</name>
        <dbReference type="ChEBI" id="CHEBI:60240"/>
    </ligand>
</feature>
<name>A0A402A6X5_9CHLR</name>
<dbReference type="InterPro" id="IPR007837">
    <property type="entry name" value="DinB"/>
</dbReference>